<reference evidence="1 2" key="1">
    <citation type="submission" date="2015-12" db="EMBL/GenBank/DDBJ databases">
        <title>Draft genome of Thermovenabulum gondwanense isolated from a red thermophilic microbial mat colonisisng an outflow channel of a bore well.</title>
        <authorList>
            <person name="Patel B.K."/>
        </authorList>
    </citation>
    <scope>NUCLEOTIDE SEQUENCE [LARGE SCALE GENOMIC DNA]</scope>
    <source>
        <strain evidence="1 2">R270</strain>
    </source>
</reference>
<evidence type="ECO:0000313" key="2">
    <source>
        <dbReference type="Proteomes" id="UP000075737"/>
    </source>
</evidence>
<sequence>MPEEIFAGGEGKRRIIDNDVTDFPQPDSPTKHKVSPLLIKKLTLSTAVIIPYSVEKLTVRFSISSNLLISTFNPP</sequence>
<organism evidence="1 2">
    <name type="scientific">Thermovenabulum gondwanense</name>
    <dbReference type="NCBI Taxonomy" id="520767"/>
    <lineage>
        <taxon>Bacteria</taxon>
        <taxon>Bacillati</taxon>
        <taxon>Bacillota</taxon>
        <taxon>Clostridia</taxon>
        <taxon>Thermosediminibacterales</taxon>
        <taxon>Thermosediminibacteraceae</taxon>
        <taxon>Thermovenabulum</taxon>
    </lineage>
</organism>
<gene>
    <name evidence="1" type="ORF">ATZ99_18990</name>
</gene>
<proteinExistence type="predicted"/>
<protein>
    <submittedName>
        <fullName evidence="1">Uncharacterized protein</fullName>
    </submittedName>
</protein>
<evidence type="ECO:0000313" key="1">
    <source>
        <dbReference type="EMBL" id="KYO64471.1"/>
    </source>
</evidence>
<keyword evidence="2" id="KW-1185">Reference proteome</keyword>
<accession>A0A162M7N8</accession>
<dbReference type="EMBL" id="LOHZ01000042">
    <property type="protein sequence ID" value="KYO64471.1"/>
    <property type="molecule type" value="Genomic_DNA"/>
</dbReference>
<dbReference type="AlphaFoldDB" id="A0A162M7N8"/>
<name>A0A162M7N8_9FIRM</name>
<dbReference type="Proteomes" id="UP000075737">
    <property type="component" value="Unassembled WGS sequence"/>
</dbReference>
<comment type="caution">
    <text evidence="1">The sequence shown here is derived from an EMBL/GenBank/DDBJ whole genome shotgun (WGS) entry which is preliminary data.</text>
</comment>